<keyword evidence="1" id="KW-0472">Membrane</keyword>
<sequence>MLHGTSPFERLSPASHRHTLISHLFPFLSLFFFFFLFVLYKTKASYTPSLMRFTQKLLPFPKKITLLKSSLPISSRPLSGRVLHLSDTISFCFMFFLTATSPRLCFLLLYIYSLLYPISPMSISFLCHWGFLTSCLSRDTGTYTISY</sequence>
<organism evidence="2 3">
    <name type="scientific">Ascobolus immersus RN42</name>
    <dbReference type="NCBI Taxonomy" id="1160509"/>
    <lineage>
        <taxon>Eukaryota</taxon>
        <taxon>Fungi</taxon>
        <taxon>Dikarya</taxon>
        <taxon>Ascomycota</taxon>
        <taxon>Pezizomycotina</taxon>
        <taxon>Pezizomycetes</taxon>
        <taxon>Pezizales</taxon>
        <taxon>Ascobolaceae</taxon>
        <taxon>Ascobolus</taxon>
    </lineage>
</organism>
<feature type="transmembrane region" description="Helical" evidence="1">
    <location>
        <begin position="20"/>
        <end position="40"/>
    </location>
</feature>
<keyword evidence="1" id="KW-0812">Transmembrane</keyword>
<dbReference type="AlphaFoldDB" id="A0A3N4I2K2"/>
<dbReference type="EMBL" id="ML119696">
    <property type="protein sequence ID" value="RPA79636.1"/>
    <property type="molecule type" value="Genomic_DNA"/>
</dbReference>
<reference evidence="2 3" key="1">
    <citation type="journal article" date="2018" name="Nat. Ecol. Evol.">
        <title>Pezizomycetes genomes reveal the molecular basis of ectomycorrhizal truffle lifestyle.</title>
        <authorList>
            <person name="Murat C."/>
            <person name="Payen T."/>
            <person name="Noel B."/>
            <person name="Kuo A."/>
            <person name="Morin E."/>
            <person name="Chen J."/>
            <person name="Kohler A."/>
            <person name="Krizsan K."/>
            <person name="Balestrini R."/>
            <person name="Da Silva C."/>
            <person name="Montanini B."/>
            <person name="Hainaut M."/>
            <person name="Levati E."/>
            <person name="Barry K.W."/>
            <person name="Belfiori B."/>
            <person name="Cichocki N."/>
            <person name="Clum A."/>
            <person name="Dockter R.B."/>
            <person name="Fauchery L."/>
            <person name="Guy J."/>
            <person name="Iotti M."/>
            <person name="Le Tacon F."/>
            <person name="Lindquist E.A."/>
            <person name="Lipzen A."/>
            <person name="Malagnac F."/>
            <person name="Mello A."/>
            <person name="Molinier V."/>
            <person name="Miyauchi S."/>
            <person name="Poulain J."/>
            <person name="Riccioni C."/>
            <person name="Rubini A."/>
            <person name="Sitrit Y."/>
            <person name="Splivallo R."/>
            <person name="Traeger S."/>
            <person name="Wang M."/>
            <person name="Zifcakova L."/>
            <person name="Wipf D."/>
            <person name="Zambonelli A."/>
            <person name="Paolocci F."/>
            <person name="Nowrousian M."/>
            <person name="Ottonello S."/>
            <person name="Baldrian P."/>
            <person name="Spatafora J.W."/>
            <person name="Henrissat B."/>
            <person name="Nagy L.G."/>
            <person name="Aury J.M."/>
            <person name="Wincker P."/>
            <person name="Grigoriev I.V."/>
            <person name="Bonfante P."/>
            <person name="Martin F.M."/>
        </authorList>
    </citation>
    <scope>NUCLEOTIDE SEQUENCE [LARGE SCALE GENOMIC DNA]</scope>
    <source>
        <strain evidence="2 3">RN42</strain>
    </source>
</reference>
<keyword evidence="3" id="KW-1185">Reference proteome</keyword>
<name>A0A3N4I2K2_ASCIM</name>
<protein>
    <submittedName>
        <fullName evidence="2">Uncharacterized protein</fullName>
    </submittedName>
</protein>
<accession>A0A3N4I2K2</accession>
<dbReference type="Proteomes" id="UP000275078">
    <property type="component" value="Unassembled WGS sequence"/>
</dbReference>
<keyword evidence="1" id="KW-1133">Transmembrane helix</keyword>
<evidence type="ECO:0000256" key="1">
    <source>
        <dbReference type="SAM" id="Phobius"/>
    </source>
</evidence>
<evidence type="ECO:0000313" key="3">
    <source>
        <dbReference type="Proteomes" id="UP000275078"/>
    </source>
</evidence>
<evidence type="ECO:0000313" key="2">
    <source>
        <dbReference type="EMBL" id="RPA79636.1"/>
    </source>
</evidence>
<gene>
    <name evidence="2" type="ORF">BJ508DRAFT_138548</name>
</gene>
<proteinExistence type="predicted"/>